<keyword evidence="1" id="KW-0472">Membrane</keyword>
<proteinExistence type="predicted"/>
<evidence type="ECO:0000313" key="3">
    <source>
        <dbReference type="EMBL" id="PIP04403.1"/>
    </source>
</evidence>
<feature type="domain" description="Cytoskeleton protein RodZ-like C-terminal" evidence="2">
    <location>
        <begin position="242"/>
        <end position="301"/>
    </location>
</feature>
<dbReference type="InterPro" id="IPR010982">
    <property type="entry name" value="Lambda_DNA-bd_dom_sf"/>
</dbReference>
<dbReference type="InterPro" id="IPR013783">
    <property type="entry name" value="Ig-like_fold"/>
</dbReference>
<keyword evidence="1" id="KW-0812">Transmembrane</keyword>
<accession>A0A2G9XD44</accession>
<dbReference type="Pfam" id="PF13464">
    <property type="entry name" value="RodZ_C"/>
    <property type="match status" value="1"/>
</dbReference>
<dbReference type="Gene3D" id="1.10.260.40">
    <property type="entry name" value="lambda repressor-like DNA-binding domains"/>
    <property type="match status" value="1"/>
</dbReference>
<dbReference type="Gene3D" id="2.60.40.10">
    <property type="entry name" value="Immunoglobulins"/>
    <property type="match status" value="1"/>
</dbReference>
<dbReference type="InterPro" id="IPR050400">
    <property type="entry name" value="Bact_Cytoskel_RodZ"/>
</dbReference>
<gene>
    <name evidence="3" type="ORF">COX53_02795</name>
</gene>
<dbReference type="InterPro" id="IPR025194">
    <property type="entry name" value="RodZ-like_C"/>
</dbReference>
<dbReference type="EMBL" id="PCQY01000032">
    <property type="protein sequence ID" value="PIP04403.1"/>
    <property type="molecule type" value="Genomic_DNA"/>
</dbReference>
<reference evidence="3 4" key="1">
    <citation type="submission" date="2017-09" db="EMBL/GenBank/DDBJ databases">
        <title>Depth-based differentiation of microbial function through sediment-hosted aquifers and enrichment of novel symbionts in the deep terrestrial subsurface.</title>
        <authorList>
            <person name="Probst A.J."/>
            <person name="Ladd B."/>
            <person name="Jarett J.K."/>
            <person name="Geller-Mcgrath D.E."/>
            <person name="Sieber C.M."/>
            <person name="Emerson J.B."/>
            <person name="Anantharaman K."/>
            <person name="Thomas B.C."/>
            <person name="Malmstrom R."/>
            <person name="Stieglmeier M."/>
            <person name="Klingl A."/>
            <person name="Woyke T."/>
            <person name="Ryan C.M."/>
            <person name="Banfield J.F."/>
        </authorList>
    </citation>
    <scope>NUCLEOTIDE SEQUENCE [LARGE SCALE GENOMIC DNA]</scope>
    <source>
        <strain evidence="3">CG23_combo_of_CG06-09_8_20_14_all_40_14</strain>
    </source>
</reference>
<dbReference type="Proteomes" id="UP000231388">
    <property type="component" value="Unassembled WGS sequence"/>
</dbReference>
<keyword evidence="1" id="KW-1133">Transmembrane helix</keyword>
<sequence length="314" mass="34982">MKKAGEILKENRLKKNIPLEDVSSELKIHIKFLAAIENSDYSVFSDAVQIKGFVRNYARFLGLNDEEVMAFWRREYEEKEVKQAEGIKLIMKPLFTPKLLVTPGIAIFFATLISIFGFLGYLFYQYRSFAGAPFLAVESPSTDLSINESFVDIFGKVDKDADLFLNGQRISMETEGSFAIKVSLSEGVNVLNFKALNKLGKESLVTRTILVSNPLPNQTEVLGVKEVLEEQKELKVEIEIVNSASWISVMGDGETLFPGGLMLKGVKAEFTAKDFITIKAGNASVVKVYLNGKDMGVLGKDASFVEKTFKQDKN</sequence>
<feature type="transmembrane region" description="Helical" evidence="1">
    <location>
        <begin position="99"/>
        <end position="124"/>
    </location>
</feature>
<dbReference type="PANTHER" id="PTHR34475:SF1">
    <property type="entry name" value="CYTOSKELETON PROTEIN RODZ"/>
    <property type="match status" value="1"/>
</dbReference>
<evidence type="ECO:0000256" key="1">
    <source>
        <dbReference type="SAM" id="Phobius"/>
    </source>
</evidence>
<dbReference type="AlphaFoldDB" id="A0A2G9XD44"/>
<comment type="caution">
    <text evidence="3">The sequence shown here is derived from an EMBL/GenBank/DDBJ whole genome shotgun (WGS) entry which is preliminary data.</text>
</comment>
<dbReference type="GO" id="GO:0003677">
    <property type="term" value="F:DNA binding"/>
    <property type="evidence" value="ECO:0007669"/>
    <property type="project" value="InterPro"/>
</dbReference>
<evidence type="ECO:0000313" key="4">
    <source>
        <dbReference type="Proteomes" id="UP000231388"/>
    </source>
</evidence>
<dbReference type="Pfam" id="PF09136">
    <property type="entry name" value="Glucodextran_B"/>
    <property type="match status" value="1"/>
</dbReference>
<name>A0A2G9XD44_UNCKA</name>
<dbReference type="PANTHER" id="PTHR34475">
    <property type="match status" value="1"/>
</dbReference>
<protein>
    <recommendedName>
        <fullName evidence="2">Cytoskeleton protein RodZ-like C-terminal domain-containing protein</fullName>
    </recommendedName>
</protein>
<dbReference type="Pfam" id="PF13413">
    <property type="entry name" value="HTH_25"/>
    <property type="match status" value="1"/>
</dbReference>
<evidence type="ECO:0000259" key="2">
    <source>
        <dbReference type="Pfam" id="PF13464"/>
    </source>
</evidence>
<organism evidence="3 4">
    <name type="scientific">candidate division WWE3 bacterium CG23_combo_of_CG06-09_8_20_14_all_40_14</name>
    <dbReference type="NCBI Taxonomy" id="1975095"/>
    <lineage>
        <taxon>Bacteria</taxon>
        <taxon>Katanobacteria</taxon>
    </lineage>
</organism>